<evidence type="ECO:0000313" key="4">
    <source>
        <dbReference type="Proteomes" id="UP000323732"/>
    </source>
</evidence>
<dbReference type="InterPro" id="IPR045851">
    <property type="entry name" value="AMP-bd_C_sf"/>
</dbReference>
<dbReference type="InterPro" id="IPR025110">
    <property type="entry name" value="AMP-bd_C"/>
</dbReference>
<proteinExistence type="predicted"/>
<organism evidence="3 4">
    <name type="scientific">Bacillus infantis</name>
    <dbReference type="NCBI Taxonomy" id="324767"/>
    <lineage>
        <taxon>Bacteria</taxon>
        <taxon>Bacillati</taxon>
        <taxon>Bacillota</taxon>
        <taxon>Bacilli</taxon>
        <taxon>Bacillales</taxon>
        <taxon>Bacillaceae</taxon>
        <taxon>Bacillus</taxon>
    </lineage>
</organism>
<protein>
    <submittedName>
        <fullName evidence="3">Long-chain fatty acid--CoA ligase</fullName>
    </submittedName>
</protein>
<feature type="domain" description="AMP-binding enzyme C-terminal" evidence="2">
    <location>
        <begin position="390"/>
        <end position="467"/>
    </location>
</feature>
<evidence type="ECO:0000313" key="3">
    <source>
        <dbReference type="EMBL" id="TYS60658.1"/>
    </source>
</evidence>
<dbReference type="CDD" id="cd04433">
    <property type="entry name" value="AFD_class_I"/>
    <property type="match status" value="1"/>
</dbReference>
<dbReference type="Pfam" id="PF00501">
    <property type="entry name" value="AMP-binding"/>
    <property type="match status" value="1"/>
</dbReference>
<keyword evidence="3" id="KW-0436">Ligase</keyword>
<dbReference type="InterPro" id="IPR042099">
    <property type="entry name" value="ANL_N_sf"/>
</dbReference>
<sequence length="476" mass="53494">MENFNDIFKILKEHTGTCLITEEDREVSYPELVTHIRENLNMLNQHQLQSVNGQPCAILDTSMGWKCIPIILAFILNRITVVPVDCFHNPKQAESIKKKFNGSLFIDTHTVNENGVLQKDAIDLEETQFIHELSNIAFVLFTSGTTGDPKGVKLSYANVLSNLKGILEYFTLEKYDRLFIIRPLTNASAITGELLPALIKGSSFYLKPPNQSPLVSPVKMKQHSITVFCSTPSVVINLLPIMSRHKLNNLRLIVLSGECLNQAQLKIIKSNIPEVALWNAYGLTEASPRVSCNKQILDASCVGLPLSNLHVKIVNDKGEPCTDGELGELMVSGANVMKGYFNDPIQTSKKMKDGWLYTSDKAMLKDGRLYVVGRKDEMIIRSGMNIFPNEIEGYLVNHPNVKEAIVFGKKDVKIGERIYAWIVLSNKQLKTKPSDLFQYFIDEGIDSLAWPNVIEIKEELPKTLTGKVSRNWEETK</sequence>
<name>A0A5D4SEN0_9BACI</name>
<evidence type="ECO:0000259" key="2">
    <source>
        <dbReference type="Pfam" id="PF13193"/>
    </source>
</evidence>
<evidence type="ECO:0000259" key="1">
    <source>
        <dbReference type="Pfam" id="PF00501"/>
    </source>
</evidence>
<dbReference type="AlphaFoldDB" id="A0A5D4SEN0"/>
<dbReference type="GO" id="GO:0031956">
    <property type="term" value="F:medium-chain fatty acid-CoA ligase activity"/>
    <property type="evidence" value="ECO:0007669"/>
    <property type="project" value="TreeGrafter"/>
</dbReference>
<dbReference type="SUPFAM" id="SSF56801">
    <property type="entry name" value="Acetyl-CoA synthetase-like"/>
    <property type="match status" value="1"/>
</dbReference>
<dbReference type="Gene3D" id="3.40.50.12780">
    <property type="entry name" value="N-terminal domain of ligase-like"/>
    <property type="match status" value="1"/>
</dbReference>
<dbReference type="PANTHER" id="PTHR43201">
    <property type="entry name" value="ACYL-COA SYNTHETASE"/>
    <property type="match status" value="1"/>
</dbReference>
<accession>A0A5D4SEN0</accession>
<dbReference type="InterPro" id="IPR020845">
    <property type="entry name" value="AMP-binding_CS"/>
</dbReference>
<dbReference type="PROSITE" id="PS00455">
    <property type="entry name" value="AMP_BINDING"/>
    <property type="match status" value="1"/>
</dbReference>
<dbReference type="RefSeq" id="WP_148950806.1">
    <property type="nucleotide sequence ID" value="NZ_VTES01000006.1"/>
</dbReference>
<feature type="domain" description="AMP-dependent synthetase/ligase" evidence="1">
    <location>
        <begin position="72"/>
        <end position="341"/>
    </location>
</feature>
<dbReference type="Gene3D" id="3.30.300.30">
    <property type="match status" value="1"/>
</dbReference>
<dbReference type="Proteomes" id="UP000323732">
    <property type="component" value="Unassembled WGS sequence"/>
</dbReference>
<gene>
    <name evidence="3" type="ORF">FZD47_20840</name>
</gene>
<dbReference type="InterPro" id="IPR000873">
    <property type="entry name" value="AMP-dep_synth/lig_dom"/>
</dbReference>
<comment type="caution">
    <text evidence="3">The sequence shown here is derived from an EMBL/GenBank/DDBJ whole genome shotgun (WGS) entry which is preliminary data.</text>
</comment>
<dbReference type="PANTHER" id="PTHR43201:SF32">
    <property type="entry name" value="2-SUCCINYLBENZOATE--COA LIGASE, CHLOROPLASTIC_PEROXISOMAL"/>
    <property type="match status" value="1"/>
</dbReference>
<reference evidence="3 4" key="1">
    <citation type="submission" date="2019-08" db="EMBL/GenBank/DDBJ databases">
        <title>Bacillus genomes from the desert of Cuatro Cienegas, Coahuila.</title>
        <authorList>
            <person name="Olmedo-Alvarez G."/>
        </authorList>
    </citation>
    <scope>NUCLEOTIDE SEQUENCE [LARGE SCALE GENOMIC DNA]</scope>
    <source>
        <strain evidence="3 4">CH37_1T</strain>
    </source>
</reference>
<dbReference type="Pfam" id="PF13193">
    <property type="entry name" value="AMP-binding_C"/>
    <property type="match status" value="1"/>
</dbReference>
<dbReference type="EMBL" id="VTES01000006">
    <property type="protein sequence ID" value="TYS60658.1"/>
    <property type="molecule type" value="Genomic_DNA"/>
</dbReference>
<dbReference type="GO" id="GO:0006631">
    <property type="term" value="P:fatty acid metabolic process"/>
    <property type="evidence" value="ECO:0007669"/>
    <property type="project" value="TreeGrafter"/>
</dbReference>